<comment type="caution">
    <text evidence="1">The sequence shown here is derived from an EMBL/GenBank/DDBJ whole genome shotgun (WGS) entry which is preliminary data.</text>
</comment>
<dbReference type="AlphaFoldDB" id="A0A9X4MY10"/>
<gene>
    <name evidence="1" type="ORF">NOL13_12255</name>
</gene>
<evidence type="ECO:0000313" key="1">
    <source>
        <dbReference type="EMBL" id="MDG4528124.1"/>
    </source>
</evidence>
<organism evidence="1 2">
    <name type="scientific">Streptococcus suis</name>
    <dbReference type="NCBI Taxonomy" id="1307"/>
    <lineage>
        <taxon>Bacteria</taxon>
        <taxon>Bacillati</taxon>
        <taxon>Bacillota</taxon>
        <taxon>Bacilli</taxon>
        <taxon>Lactobacillales</taxon>
        <taxon>Streptococcaceae</taxon>
        <taxon>Streptococcus</taxon>
    </lineage>
</organism>
<protein>
    <submittedName>
        <fullName evidence="1">Uncharacterized protein</fullName>
    </submittedName>
</protein>
<dbReference type="EMBL" id="JANFMP010000074">
    <property type="protein sequence ID" value="MDG4528124.1"/>
    <property type="molecule type" value="Genomic_DNA"/>
</dbReference>
<name>A0A9X4MY10_STRSU</name>
<dbReference type="Proteomes" id="UP001152875">
    <property type="component" value="Unassembled WGS sequence"/>
</dbReference>
<accession>A0A9X4MY10</accession>
<sequence>MREEIELLQTVLEGFILYNKHGIIVKEKTPDFGEITLHFLDGKFTRLEKKEIKK</sequence>
<reference evidence="1" key="1">
    <citation type="submission" date="2022-07" db="EMBL/GenBank/DDBJ databases">
        <title>Whole Genome Sequencing of Streptococcus suis.</title>
        <authorList>
            <person name="Dai X."/>
            <person name="Huang J."/>
            <person name="Wang L."/>
        </authorList>
    </citation>
    <scope>NUCLEOTIDE SEQUENCE</scope>
    <source>
        <strain evidence="1">XNB2</strain>
    </source>
</reference>
<evidence type="ECO:0000313" key="2">
    <source>
        <dbReference type="Proteomes" id="UP001152875"/>
    </source>
</evidence>
<dbReference type="RefSeq" id="WP_277944700.1">
    <property type="nucleotide sequence ID" value="NZ_JANFMO010000037.1"/>
</dbReference>
<proteinExistence type="predicted"/>